<protein>
    <submittedName>
        <fullName evidence="2">Uncharacterized protein</fullName>
    </submittedName>
</protein>
<organism evidence="2 3">
    <name type="scientific">Mollisia scopiformis</name>
    <name type="common">Conifer needle endophyte fungus</name>
    <name type="synonym">Phialocephala scopiformis</name>
    <dbReference type="NCBI Taxonomy" id="149040"/>
    <lineage>
        <taxon>Eukaryota</taxon>
        <taxon>Fungi</taxon>
        <taxon>Dikarya</taxon>
        <taxon>Ascomycota</taxon>
        <taxon>Pezizomycotina</taxon>
        <taxon>Leotiomycetes</taxon>
        <taxon>Helotiales</taxon>
        <taxon>Mollisiaceae</taxon>
        <taxon>Mollisia</taxon>
    </lineage>
</organism>
<evidence type="ECO:0000313" key="3">
    <source>
        <dbReference type="Proteomes" id="UP000070700"/>
    </source>
</evidence>
<feature type="compositionally biased region" description="Basic and acidic residues" evidence="1">
    <location>
        <begin position="550"/>
        <end position="566"/>
    </location>
</feature>
<dbReference type="InParanoid" id="A0A194XEJ0"/>
<feature type="compositionally biased region" description="Polar residues" evidence="1">
    <location>
        <begin position="756"/>
        <end position="768"/>
    </location>
</feature>
<name>A0A194XEJ0_MOLSC</name>
<feature type="compositionally biased region" description="Polar residues" evidence="1">
    <location>
        <begin position="661"/>
        <end position="673"/>
    </location>
</feature>
<gene>
    <name evidence="2" type="ORF">LY89DRAFT_668355</name>
</gene>
<feature type="region of interest" description="Disordered" evidence="1">
    <location>
        <begin position="509"/>
        <end position="741"/>
    </location>
</feature>
<evidence type="ECO:0000256" key="1">
    <source>
        <dbReference type="SAM" id="MobiDB-lite"/>
    </source>
</evidence>
<feature type="compositionally biased region" description="Polar residues" evidence="1">
    <location>
        <begin position="1"/>
        <end position="14"/>
    </location>
</feature>
<feature type="compositionally biased region" description="Polar residues" evidence="1">
    <location>
        <begin position="412"/>
        <end position="429"/>
    </location>
</feature>
<dbReference type="AlphaFoldDB" id="A0A194XEJ0"/>
<reference evidence="2 3" key="1">
    <citation type="submission" date="2015-10" db="EMBL/GenBank/DDBJ databases">
        <title>Full genome of DAOMC 229536 Phialocephala scopiformis, a fungal endophyte of spruce producing the potent anti-insectan compound rugulosin.</title>
        <authorList>
            <consortium name="DOE Joint Genome Institute"/>
            <person name="Walker A.K."/>
            <person name="Frasz S.L."/>
            <person name="Seifert K.A."/>
            <person name="Miller J.D."/>
            <person name="Mondo S.J."/>
            <person name="Labutti K."/>
            <person name="Lipzen A."/>
            <person name="Dockter R."/>
            <person name="Kennedy M."/>
            <person name="Grigoriev I.V."/>
            <person name="Spatafora J.W."/>
        </authorList>
    </citation>
    <scope>NUCLEOTIDE SEQUENCE [LARGE SCALE GENOMIC DNA]</scope>
    <source>
        <strain evidence="2 3">CBS 120377</strain>
    </source>
</reference>
<dbReference type="KEGG" id="psco:LY89DRAFT_668355"/>
<feature type="region of interest" description="Disordered" evidence="1">
    <location>
        <begin position="90"/>
        <end position="160"/>
    </location>
</feature>
<feature type="compositionally biased region" description="Acidic residues" evidence="1">
    <location>
        <begin position="769"/>
        <end position="780"/>
    </location>
</feature>
<dbReference type="RefSeq" id="XP_018072527.1">
    <property type="nucleotide sequence ID" value="XM_018213037.1"/>
</dbReference>
<feature type="region of interest" description="Disordered" evidence="1">
    <location>
        <begin position="412"/>
        <end position="459"/>
    </location>
</feature>
<dbReference type="EMBL" id="KQ947413">
    <property type="protein sequence ID" value="KUJ18172.1"/>
    <property type="molecule type" value="Genomic_DNA"/>
</dbReference>
<sequence>MNWTGGRLQRSTAASGVKHQQKQHFAKVAQNLRSGSKFKSPVKWSVFDLIAEDRERGQRESPAAHQVHVTSNREQSRLLAQHHTGLYPNAHVAGKRESSKTNTSSAYRVNSHISRTNNRIKPSPVPVPARVPDDDLYNATPPPPPPRNIKQQREESVPLSEIDSFVEPKQEQESVFEKRRRVLRRGDWVGVGIQKPLQIAFASPRDEENIGRRRKIPTGGHRARYETKQTHITSPFPQRARCPANIAPSAWAKQLRQIEAEKADVRISIGGKVVPPGLSSSSAPRTAIHNRSQATPSDVMLLDDDVFQGKEKELPSNVVHNYIHFSRENSQNTYQAPEIAQMQIGLPSDDYQIQQHLEDFQSWAGISPNDDFDRDSFDEELLREPDTTPFRVQELAEPVDPHNGMHPGQVVFSSSSTSIHHPKPQSSRVSVLIRSDSSESAQSTKAQVGKRREAVPSSQVDENKLWESWIAPLYQESSQDTNGFGDERYRTNVSISPGISVLLPRRPFEAHPAGQNEDISDSVSPENQEGTEEPLFERAEVQSSTNGDQHTSEDYESSRLLEHQTTDAEAESYPTSRKSSRQTEKPTAVVESKEKDADESWRKFVFGSSSSDTPEEHGSKTRQITSNWKDHQETASSSMLAHPATRQSIDSTCEPEFPGSHSFTSRITSNVSKNEPRVEDYSTASESQDLSASSSSSRSESNHPSASVAFGKKIVFTKPKPIVGRKSMEPSTDEGPLHIGRHLLDDDTKSYLGQSRSVEQEVYSTATSTDEDDVESIEDD</sequence>
<feature type="region of interest" description="Disordered" evidence="1">
    <location>
        <begin position="1"/>
        <end position="22"/>
    </location>
</feature>
<feature type="compositionally biased region" description="Polar residues" evidence="1">
    <location>
        <begin position="100"/>
        <end position="120"/>
    </location>
</feature>
<feature type="compositionally biased region" description="Low complexity" evidence="1">
    <location>
        <begin position="682"/>
        <end position="707"/>
    </location>
</feature>
<dbReference type="OrthoDB" id="5426563at2759"/>
<feature type="compositionally biased region" description="Polar residues" evidence="1">
    <location>
        <begin position="634"/>
        <end position="651"/>
    </location>
</feature>
<proteinExistence type="predicted"/>
<feature type="region of interest" description="Disordered" evidence="1">
    <location>
        <begin position="756"/>
        <end position="780"/>
    </location>
</feature>
<accession>A0A194XEJ0</accession>
<feature type="compositionally biased region" description="Basic and acidic residues" evidence="1">
    <location>
        <begin position="591"/>
        <end position="602"/>
    </location>
</feature>
<evidence type="ECO:0000313" key="2">
    <source>
        <dbReference type="EMBL" id="KUJ18172.1"/>
    </source>
</evidence>
<dbReference type="Proteomes" id="UP000070700">
    <property type="component" value="Unassembled WGS sequence"/>
</dbReference>
<dbReference type="GeneID" id="28822763"/>
<keyword evidence="3" id="KW-1185">Reference proteome</keyword>